<dbReference type="Proteomes" id="UP000199053">
    <property type="component" value="Unassembled WGS sequence"/>
</dbReference>
<dbReference type="AlphaFoldDB" id="A0A1G9D9H2"/>
<dbReference type="OrthoDB" id="5446236at2"/>
<reference evidence="4" key="1">
    <citation type="submission" date="2016-10" db="EMBL/GenBank/DDBJ databases">
        <authorList>
            <person name="Varghese N."/>
            <person name="Submissions S."/>
        </authorList>
    </citation>
    <scope>NUCLEOTIDE SEQUENCE [LARGE SCALE GENOMIC DNA]</scope>
    <source>
        <strain evidence="4">DSM 16995</strain>
    </source>
</reference>
<keyword evidence="1" id="KW-0175">Coiled coil</keyword>
<accession>A0A1G9D9H2</accession>
<organism evidence="3 4">
    <name type="scientific">Maridesulfovibrio ferrireducens</name>
    <dbReference type="NCBI Taxonomy" id="246191"/>
    <lineage>
        <taxon>Bacteria</taxon>
        <taxon>Pseudomonadati</taxon>
        <taxon>Thermodesulfobacteriota</taxon>
        <taxon>Desulfovibrionia</taxon>
        <taxon>Desulfovibrionales</taxon>
        <taxon>Desulfovibrionaceae</taxon>
        <taxon>Maridesulfovibrio</taxon>
    </lineage>
</organism>
<dbReference type="STRING" id="246191.SAMN05660337_0964"/>
<feature type="coiled-coil region" evidence="1">
    <location>
        <begin position="257"/>
        <end position="305"/>
    </location>
</feature>
<sequence length="370" mass="41244">MPCLKHFFNPDFNHQNLKPTQKNDGSTDFYNMGYVQSVVIGQILAQWQEEEEEGKCANGYRHYSEKKFPKGPNTKINPDDPDQLIATRNGYVFYNEDGLIMVKELLNIRGDVGLTTGNIFFIGDLVVHDSIKSGLEVKAFNINVKGIIEQAYVKAGGFLKCDGGIKGHGQAHIEAKDSIRANFCENATIVSGKNIIIDKSCMHSKVYCEGKFAVKGRLCGGPCYSNQYIYVGEQLGGGLSTPAQLIVGYSPLVLLHIDKISEQIDKLTDLISELAGKLSNGVSTALEYREKIDKYEIKVRFLKNKKKELWNTLEQTAKLESCRIMVPGIVKAGVEISIGQAFLQVNEPLEDVYFYYENHEIKVGSPALKK</sequence>
<dbReference type="Pfam" id="PF03961">
    <property type="entry name" value="FapA"/>
    <property type="match status" value="1"/>
</dbReference>
<dbReference type="Pfam" id="PF20250">
    <property type="entry name" value="FapA_N"/>
    <property type="match status" value="1"/>
</dbReference>
<keyword evidence="4" id="KW-1185">Reference proteome</keyword>
<dbReference type="RefSeq" id="WP_092158728.1">
    <property type="nucleotide sequence ID" value="NZ_FNGA01000001.1"/>
</dbReference>
<dbReference type="PANTHER" id="PTHR38032:SF1">
    <property type="entry name" value="RNA-BINDING PROTEIN KHPB N-TERMINAL DOMAIN-CONTAINING PROTEIN"/>
    <property type="match status" value="1"/>
</dbReference>
<dbReference type="EMBL" id="FNGA01000001">
    <property type="protein sequence ID" value="SDK60540.1"/>
    <property type="molecule type" value="Genomic_DNA"/>
</dbReference>
<evidence type="ECO:0000259" key="2">
    <source>
        <dbReference type="Pfam" id="PF20250"/>
    </source>
</evidence>
<name>A0A1G9D9H2_9BACT</name>
<feature type="domain" description="Flagellar Assembly Protein A N-terminal region" evidence="2">
    <location>
        <begin position="14"/>
        <end position="95"/>
    </location>
</feature>
<evidence type="ECO:0000313" key="3">
    <source>
        <dbReference type="EMBL" id="SDK60540.1"/>
    </source>
</evidence>
<dbReference type="InterPro" id="IPR046866">
    <property type="entry name" value="FapA_N"/>
</dbReference>
<dbReference type="InterPro" id="IPR005646">
    <property type="entry name" value="FapA"/>
</dbReference>
<dbReference type="PANTHER" id="PTHR38032">
    <property type="entry name" value="POLYMERASE-RELATED"/>
    <property type="match status" value="1"/>
</dbReference>
<gene>
    <name evidence="3" type="ORF">SAMN05660337_0964</name>
</gene>
<evidence type="ECO:0000313" key="4">
    <source>
        <dbReference type="Proteomes" id="UP000199053"/>
    </source>
</evidence>
<protein>
    <recommendedName>
        <fullName evidence="2">Flagellar Assembly Protein A N-terminal region domain-containing protein</fullName>
    </recommendedName>
</protein>
<evidence type="ECO:0000256" key="1">
    <source>
        <dbReference type="SAM" id="Coils"/>
    </source>
</evidence>
<dbReference type="InterPro" id="IPR046865">
    <property type="entry name" value="FapA_b_solenoid"/>
</dbReference>
<proteinExistence type="predicted"/>